<sequence length="156" mass="17645">MTMSLPNDKQTENAPTPAQAIEELKHALQHFTVRPETPNGRFFLAILAVLEAQNRTLDAMPRSLNEALVLLQAERRSIELTLQDGVDAAKALSQINERMVEQRILDVVSRVFQSLEPEIGRRAKLIGDRYQWRSTGLIIFWAMLLVVIGFVLGRLP</sequence>
<protein>
    <submittedName>
        <fullName evidence="2">Uncharacterized protein</fullName>
    </submittedName>
</protein>
<name>F1YRK1_9PROT</name>
<proteinExistence type="predicted"/>
<reference evidence="2 3" key="1">
    <citation type="journal article" date="2011" name="Science">
        <title>Drosophila microbiome modulates host developmental and metabolic homeostasis via insulin signaling.</title>
        <authorList>
            <person name="Shin S.C."/>
            <person name="Kim S.H."/>
            <person name="You H."/>
            <person name="Kim B."/>
            <person name="Kim A.C."/>
            <person name="Lee K.A."/>
            <person name="Yoon J.H."/>
            <person name="Ryu J.H."/>
            <person name="Lee W.J."/>
        </authorList>
    </citation>
    <scope>NUCLEOTIDE SEQUENCE [LARGE SCALE GENOMIC DNA]</scope>
    <source>
        <strain evidence="2 3">DM001</strain>
    </source>
</reference>
<dbReference type="AlphaFoldDB" id="F1YRK1"/>
<accession>F1YRK1</accession>
<keyword evidence="1" id="KW-0472">Membrane</keyword>
<organism evidence="2 3">
    <name type="scientific">Acetobacter pomorum DM001</name>
    <dbReference type="NCBI Taxonomy" id="945681"/>
    <lineage>
        <taxon>Bacteria</taxon>
        <taxon>Pseudomonadati</taxon>
        <taxon>Pseudomonadota</taxon>
        <taxon>Alphaproteobacteria</taxon>
        <taxon>Acetobacterales</taxon>
        <taxon>Acetobacteraceae</taxon>
        <taxon>Acetobacter</taxon>
    </lineage>
</organism>
<keyword evidence="1" id="KW-0812">Transmembrane</keyword>
<gene>
    <name evidence="2" type="ORF">APO_0535</name>
</gene>
<keyword evidence="1" id="KW-1133">Transmembrane helix</keyword>
<feature type="transmembrane region" description="Helical" evidence="1">
    <location>
        <begin position="130"/>
        <end position="152"/>
    </location>
</feature>
<comment type="caution">
    <text evidence="2">The sequence shown here is derived from an EMBL/GenBank/DDBJ whole genome shotgun (WGS) entry which is preliminary data.</text>
</comment>
<evidence type="ECO:0000313" key="2">
    <source>
        <dbReference type="EMBL" id="EGE48583.1"/>
    </source>
</evidence>
<evidence type="ECO:0000313" key="3">
    <source>
        <dbReference type="Proteomes" id="UP000018454"/>
    </source>
</evidence>
<dbReference type="Proteomes" id="UP000018454">
    <property type="component" value="Unassembled WGS sequence"/>
</dbReference>
<evidence type="ECO:0000256" key="1">
    <source>
        <dbReference type="SAM" id="Phobius"/>
    </source>
</evidence>
<dbReference type="EMBL" id="AEUP01000012">
    <property type="protein sequence ID" value="EGE48583.1"/>
    <property type="molecule type" value="Genomic_DNA"/>
</dbReference>